<keyword evidence="3" id="KW-1185">Reference proteome</keyword>
<dbReference type="InterPro" id="IPR052755">
    <property type="entry name" value="Lysozyme_Inhibitor_LprI"/>
</dbReference>
<protein>
    <submittedName>
        <fullName evidence="2">DUF1311 domain-containing protein</fullName>
    </submittedName>
</protein>
<proteinExistence type="predicted"/>
<sequence>MSISSVWAASFDCTKARTSTEKAICAAPAISSLDAEVGQAFKTAQALWPDGNWKDFLRAEQREWLKTRDAECKSDVTCLKMDYERRLAFLRHPHLKYMGRYVAGTCPGNGTYLDVTPSYPADGVEVLLYICPNSAGNVLLQTAGKVNPNGELHFEDAGCSRSLRFEQDAITLSAADKGRCALSVRDDRFRRDARKSPYENE</sequence>
<reference evidence="2 3" key="1">
    <citation type="submission" date="2020-08" db="EMBL/GenBank/DDBJ databases">
        <title>Novel species isolated from subtropical streams in China.</title>
        <authorList>
            <person name="Lu H."/>
        </authorList>
    </citation>
    <scope>NUCLEOTIDE SEQUENCE [LARGE SCALE GENOMIC DNA]</scope>
    <source>
        <strain evidence="2 3">CY18W</strain>
    </source>
</reference>
<dbReference type="Gene3D" id="1.20.1270.180">
    <property type="match status" value="1"/>
</dbReference>
<feature type="domain" description="Lysozyme inhibitor LprI-like N-terminal" evidence="1">
    <location>
        <begin position="13"/>
        <end position="74"/>
    </location>
</feature>
<gene>
    <name evidence="2" type="ORF">H8L32_21610</name>
</gene>
<dbReference type="Proteomes" id="UP000650424">
    <property type="component" value="Unassembled WGS sequence"/>
</dbReference>
<evidence type="ECO:0000313" key="2">
    <source>
        <dbReference type="EMBL" id="MBC3920079.1"/>
    </source>
</evidence>
<dbReference type="PANTHER" id="PTHR37549:SF1">
    <property type="entry name" value="LIPOPROTEIN LPRI"/>
    <property type="match status" value="1"/>
</dbReference>
<dbReference type="Pfam" id="PF07007">
    <property type="entry name" value="LprI"/>
    <property type="match status" value="1"/>
</dbReference>
<dbReference type="RefSeq" id="WP_186949344.1">
    <property type="nucleotide sequence ID" value="NZ_JACOGF010000013.1"/>
</dbReference>
<name>A0ABR6ZWA9_9BURK</name>
<dbReference type="InterPro" id="IPR009739">
    <property type="entry name" value="LprI-like_N"/>
</dbReference>
<dbReference type="PANTHER" id="PTHR37549">
    <property type="entry name" value="LIPOPROTEIN LPRI"/>
    <property type="match status" value="1"/>
</dbReference>
<evidence type="ECO:0000313" key="3">
    <source>
        <dbReference type="Proteomes" id="UP000650424"/>
    </source>
</evidence>
<dbReference type="EMBL" id="JACOGF010000013">
    <property type="protein sequence ID" value="MBC3920079.1"/>
    <property type="molecule type" value="Genomic_DNA"/>
</dbReference>
<comment type="caution">
    <text evidence="2">The sequence shown here is derived from an EMBL/GenBank/DDBJ whole genome shotgun (WGS) entry which is preliminary data.</text>
</comment>
<accession>A0ABR6ZWA9</accession>
<organism evidence="2 3">
    <name type="scientific">Undibacterium hunanense</name>
    <dbReference type="NCBI Taxonomy" id="2762292"/>
    <lineage>
        <taxon>Bacteria</taxon>
        <taxon>Pseudomonadati</taxon>
        <taxon>Pseudomonadota</taxon>
        <taxon>Betaproteobacteria</taxon>
        <taxon>Burkholderiales</taxon>
        <taxon>Oxalobacteraceae</taxon>
        <taxon>Undibacterium</taxon>
    </lineage>
</organism>
<evidence type="ECO:0000259" key="1">
    <source>
        <dbReference type="Pfam" id="PF07007"/>
    </source>
</evidence>